<sequence length="138" mass="15133">MEGWWRAIAVAALVTCAFYLTLIVLARRLPPGPLRDLLRVLPDCVVALRALHRDPRVPRSAKAGLWIALIWVLSPIDLIPEFLPVIGPLDDIVVVALALRHAVKVSPREAIEDAWPGDPAMLERLLPVGGGSLFRRGS</sequence>
<evidence type="ECO:0000313" key="7">
    <source>
        <dbReference type="EMBL" id="QNN54124.1"/>
    </source>
</evidence>
<evidence type="ECO:0000256" key="1">
    <source>
        <dbReference type="ARBA" id="ARBA00004127"/>
    </source>
</evidence>
<dbReference type="InterPro" id="IPR010652">
    <property type="entry name" value="DUF1232"/>
</dbReference>
<dbReference type="KEGG" id="nmes:H9L09_07060"/>
<keyword evidence="2 5" id="KW-0812">Transmembrane</keyword>
<dbReference type="Proteomes" id="UP000515947">
    <property type="component" value="Chromosome"/>
</dbReference>
<organism evidence="7 8">
    <name type="scientific">Nocardioides mesophilus</name>
    <dbReference type="NCBI Taxonomy" id="433659"/>
    <lineage>
        <taxon>Bacteria</taxon>
        <taxon>Bacillati</taxon>
        <taxon>Actinomycetota</taxon>
        <taxon>Actinomycetes</taxon>
        <taxon>Propionibacteriales</taxon>
        <taxon>Nocardioidaceae</taxon>
        <taxon>Nocardioides</taxon>
    </lineage>
</organism>
<protein>
    <submittedName>
        <fullName evidence="7">DUF1232 domain-containing protein</fullName>
    </submittedName>
</protein>
<keyword evidence="8" id="KW-1185">Reference proteome</keyword>
<evidence type="ECO:0000256" key="4">
    <source>
        <dbReference type="ARBA" id="ARBA00023136"/>
    </source>
</evidence>
<feature type="transmembrane region" description="Helical" evidence="5">
    <location>
        <begin position="6"/>
        <end position="26"/>
    </location>
</feature>
<dbReference type="RefSeq" id="WP_187579964.1">
    <property type="nucleotide sequence ID" value="NZ_CP060713.1"/>
</dbReference>
<keyword evidence="4 5" id="KW-0472">Membrane</keyword>
<keyword evidence="3 5" id="KW-1133">Transmembrane helix</keyword>
<evidence type="ECO:0000259" key="6">
    <source>
        <dbReference type="Pfam" id="PF06803"/>
    </source>
</evidence>
<dbReference type="AlphaFoldDB" id="A0A7G9REU9"/>
<gene>
    <name evidence="7" type="ORF">H9L09_07060</name>
</gene>
<dbReference type="GO" id="GO:0012505">
    <property type="term" value="C:endomembrane system"/>
    <property type="evidence" value="ECO:0007669"/>
    <property type="project" value="UniProtKB-SubCell"/>
</dbReference>
<dbReference type="Pfam" id="PF06803">
    <property type="entry name" value="DUF1232"/>
    <property type="match status" value="1"/>
</dbReference>
<evidence type="ECO:0000256" key="2">
    <source>
        <dbReference type="ARBA" id="ARBA00022692"/>
    </source>
</evidence>
<name>A0A7G9REU9_9ACTN</name>
<reference evidence="7 8" key="1">
    <citation type="submission" date="2020-08" db="EMBL/GenBank/DDBJ databases">
        <title>Genome sequence of Nocardioides mesophilus KACC 16243T.</title>
        <authorList>
            <person name="Hyun D.-W."/>
            <person name="Bae J.-W."/>
        </authorList>
    </citation>
    <scope>NUCLEOTIDE SEQUENCE [LARGE SCALE GENOMIC DNA]</scope>
    <source>
        <strain evidence="7 8">KACC 16243</strain>
    </source>
</reference>
<evidence type="ECO:0000256" key="3">
    <source>
        <dbReference type="ARBA" id="ARBA00022989"/>
    </source>
</evidence>
<evidence type="ECO:0000313" key="8">
    <source>
        <dbReference type="Proteomes" id="UP000515947"/>
    </source>
</evidence>
<accession>A0A7G9REU9</accession>
<feature type="domain" description="DUF1232" evidence="6">
    <location>
        <begin position="61"/>
        <end position="97"/>
    </location>
</feature>
<comment type="subcellular location">
    <subcellularLocation>
        <location evidence="1">Endomembrane system</location>
        <topology evidence="1">Multi-pass membrane protein</topology>
    </subcellularLocation>
</comment>
<dbReference type="EMBL" id="CP060713">
    <property type="protein sequence ID" value="QNN54124.1"/>
    <property type="molecule type" value="Genomic_DNA"/>
</dbReference>
<proteinExistence type="predicted"/>
<evidence type="ECO:0000256" key="5">
    <source>
        <dbReference type="SAM" id="Phobius"/>
    </source>
</evidence>